<sequence length="348" mass="38442">MACDCPQNYAGAQCQTPIVCKTNTCGRNADCLVANHQLNCICKIGYSGDPRRGCTMKTKQTSVSGVSEVEVDMYNLTIHVDGRTSRFIVNGIEQHVPYYWPSKDRQIVTVKYSSGVFYITNDQMVQVIYYVSGNLCVQLAPMQKQVRSAFYASDRMGSPRCTAVTIVCTKCCLPQGGAGDVTRQKLTSVVPDIPQFQGQHTLCGIGGNLDGNYKNDVVDRNGTVFQIKRNPVTYNEAFNRVEDTWITSNFIKIRPNTPACVTGEQISNLTNCDSQAAATVCDPIKQAMFHHGPFSDCYLLGNDTIETAYGNCVFDVCHAPDQKCNVLQMFAKNCRSAVPGRIPLERRT</sequence>
<proteinExistence type="predicted"/>
<name>A0A0C2DLI5_9BILA</name>
<dbReference type="OrthoDB" id="5874307at2759"/>
<dbReference type="AlphaFoldDB" id="A0A0C2DLI5"/>
<dbReference type="Gene3D" id="2.10.25.10">
    <property type="entry name" value="Laminin"/>
    <property type="match status" value="1"/>
</dbReference>
<evidence type="ECO:0000313" key="4">
    <source>
        <dbReference type="Proteomes" id="UP000054047"/>
    </source>
</evidence>
<dbReference type="EMBL" id="KN728634">
    <property type="protein sequence ID" value="KIH63472.1"/>
    <property type="molecule type" value="Genomic_DNA"/>
</dbReference>
<dbReference type="Proteomes" id="UP000054047">
    <property type="component" value="Unassembled WGS sequence"/>
</dbReference>
<dbReference type="PROSITE" id="PS00022">
    <property type="entry name" value="EGF_1"/>
    <property type="match status" value="1"/>
</dbReference>
<feature type="domain" description="EGF-like" evidence="2">
    <location>
        <begin position="40"/>
        <end position="54"/>
    </location>
</feature>
<dbReference type="PROSITE" id="PS01186">
    <property type="entry name" value="EGF_2"/>
    <property type="match status" value="1"/>
</dbReference>
<keyword evidence="4" id="KW-1185">Reference proteome</keyword>
<accession>A0A0C2DLI5</accession>
<protein>
    <recommendedName>
        <fullName evidence="1 2">EGF-like domain-containing protein</fullName>
    </recommendedName>
</protein>
<evidence type="ECO:0000313" key="3">
    <source>
        <dbReference type="EMBL" id="KIH63472.1"/>
    </source>
</evidence>
<reference evidence="3 4" key="1">
    <citation type="submission" date="2013-12" db="EMBL/GenBank/DDBJ databases">
        <title>Draft genome of the parsitic nematode Ancylostoma duodenale.</title>
        <authorList>
            <person name="Mitreva M."/>
        </authorList>
    </citation>
    <scope>NUCLEOTIDE SEQUENCE [LARGE SCALE GENOMIC DNA]</scope>
    <source>
        <strain evidence="3 4">Zhejiang</strain>
    </source>
</reference>
<dbReference type="InterPro" id="IPR000742">
    <property type="entry name" value="EGF"/>
</dbReference>
<feature type="domain" description="EGF-like" evidence="1">
    <location>
        <begin position="3"/>
        <end position="14"/>
    </location>
</feature>
<gene>
    <name evidence="3" type="ORF">ANCDUO_06225</name>
</gene>
<organism evidence="3 4">
    <name type="scientific">Ancylostoma duodenale</name>
    <dbReference type="NCBI Taxonomy" id="51022"/>
    <lineage>
        <taxon>Eukaryota</taxon>
        <taxon>Metazoa</taxon>
        <taxon>Ecdysozoa</taxon>
        <taxon>Nematoda</taxon>
        <taxon>Chromadorea</taxon>
        <taxon>Rhabditida</taxon>
        <taxon>Rhabditina</taxon>
        <taxon>Rhabditomorpha</taxon>
        <taxon>Strongyloidea</taxon>
        <taxon>Ancylostomatidae</taxon>
        <taxon>Ancylostomatinae</taxon>
        <taxon>Ancylostoma</taxon>
    </lineage>
</organism>
<evidence type="ECO:0000259" key="1">
    <source>
        <dbReference type="PROSITE" id="PS00022"/>
    </source>
</evidence>
<evidence type="ECO:0000259" key="2">
    <source>
        <dbReference type="PROSITE" id="PS01186"/>
    </source>
</evidence>